<sequence length="322" mass="34064">MSAILVGTEHGIHVIAAPPSESSGAGRAPADAFQGRSIHALVRGGALADGDGAIWALVDGREIWRVERTEAGLATALVAASQAPDLRCLHPWNDVLLAGAAGAHLLRLQDGELHLVQPFESVEGRETWGTPWGAPPDVRSIASSADGTLYVNVHVGGVVRSDDEGQSFLPTLPVDVDVHQVVVPPSSRARVVAATGMQGLAESTDHGRTWEYFTDGMHATYCRAVTVADGTVLVSCSRGPSGKEAALYRRPLGAPRAVVFEHVREGVPEWHDDNIDTGCLDSIYTRVAYGTSSGEVFWSEDAGRSFRRAASGLPGIRAVLIL</sequence>
<evidence type="ECO:0000313" key="2">
    <source>
        <dbReference type="Proteomes" id="UP000238348"/>
    </source>
</evidence>
<reference evidence="1 2" key="1">
    <citation type="submission" date="2015-09" db="EMBL/GenBank/DDBJ databases">
        <title>Sorangium comparison.</title>
        <authorList>
            <person name="Zaburannyi N."/>
            <person name="Bunk B."/>
            <person name="Overmann J."/>
            <person name="Mueller R."/>
        </authorList>
    </citation>
    <scope>NUCLEOTIDE SEQUENCE [LARGE SCALE GENOMIC DNA]</scope>
    <source>
        <strain evidence="1 2">So ce26</strain>
    </source>
</reference>
<dbReference type="OrthoDB" id="9764804at2"/>
<dbReference type="InterPro" id="IPR015943">
    <property type="entry name" value="WD40/YVTN_repeat-like_dom_sf"/>
</dbReference>
<evidence type="ECO:0008006" key="3">
    <source>
        <dbReference type="Google" id="ProtNLM"/>
    </source>
</evidence>
<dbReference type="AlphaFoldDB" id="A0A2L0EHM5"/>
<dbReference type="Gene3D" id="2.130.10.10">
    <property type="entry name" value="YVTN repeat-like/Quinoprotein amine dehydrogenase"/>
    <property type="match status" value="1"/>
</dbReference>
<name>A0A2L0EHM5_SORCE</name>
<dbReference type="SUPFAM" id="SSF110296">
    <property type="entry name" value="Oligoxyloglucan reducing end-specific cellobiohydrolase"/>
    <property type="match status" value="1"/>
</dbReference>
<evidence type="ECO:0000313" key="1">
    <source>
        <dbReference type="EMBL" id="AUX38783.1"/>
    </source>
</evidence>
<organism evidence="1 2">
    <name type="scientific">Sorangium cellulosum</name>
    <name type="common">Polyangium cellulosum</name>
    <dbReference type="NCBI Taxonomy" id="56"/>
    <lineage>
        <taxon>Bacteria</taxon>
        <taxon>Pseudomonadati</taxon>
        <taxon>Myxococcota</taxon>
        <taxon>Polyangia</taxon>
        <taxon>Polyangiales</taxon>
        <taxon>Polyangiaceae</taxon>
        <taxon>Sorangium</taxon>
    </lineage>
</organism>
<protein>
    <recommendedName>
        <fullName evidence="3">Sortilin N-terminal domain-containing protein</fullName>
    </recommendedName>
</protein>
<accession>A0A2L0EHM5</accession>
<dbReference type="RefSeq" id="WP_104976853.1">
    <property type="nucleotide sequence ID" value="NZ_CP012673.1"/>
</dbReference>
<proteinExistence type="predicted"/>
<dbReference type="Proteomes" id="UP000238348">
    <property type="component" value="Chromosome"/>
</dbReference>
<dbReference type="EMBL" id="CP012673">
    <property type="protein sequence ID" value="AUX38783.1"/>
    <property type="molecule type" value="Genomic_DNA"/>
</dbReference>
<gene>
    <name evidence="1" type="ORF">SOCE26_001610</name>
</gene>